<feature type="compositionally biased region" description="Basic and acidic residues" evidence="4">
    <location>
        <begin position="425"/>
        <end position="486"/>
    </location>
</feature>
<evidence type="ECO:0000259" key="5">
    <source>
        <dbReference type="PROSITE" id="PS50209"/>
    </source>
</evidence>
<feature type="domain" description="CARD" evidence="5">
    <location>
        <begin position="531"/>
        <end position="608"/>
    </location>
</feature>
<dbReference type="PROSITE" id="PS50088">
    <property type="entry name" value="ANK_REPEAT"/>
    <property type="match status" value="4"/>
</dbReference>
<dbReference type="GO" id="GO:0045944">
    <property type="term" value="P:positive regulation of transcription by RNA polymerase II"/>
    <property type="evidence" value="ECO:0007669"/>
    <property type="project" value="TreeGrafter"/>
</dbReference>
<dbReference type="Proteomes" id="UP000515135">
    <property type="component" value="Unplaced"/>
</dbReference>
<dbReference type="InterPro" id="IPR036770">
    <property type="entry name" value="Ankyrin_rpt-contain_sf"/>
</dbReference>
<feature type="repeat" description="ANK" evidence="3">
    <location>
        <begin position="333"/>
        <end position="365"/>
    </location>
</feature>
<name>A0A6P4YJJ0_BRABE</name>
<evidence type="ECO:0000256" key="1">
    <source>
        <dbReference type="ARBA" id="ARBA00022737"/>
    </source>
</evidence>
<feature type="region of interest" description="Disordered" evidence="4">
    <location>
        <begin position="401"/>
        <end position="486"/>
    </location>
</feature>
<dbReference type="PANTHER" id="PTHR24193:SF121">
    <property type="entry name" value="ADA2A-CONTAINING COMPLEX COMPONENT 3, ISOFORM D"/>
    <property type="match status" value="1"/>
</dbReference>
<dbReference type="Gene3D" id="1.25.40.20">
    <property type="entry name" value="Ankyrin repeat-containing domain"/>
    <property type="match status" value="3"/>
</dbReference>
<feature type="repeat" description="ANK" evidence="3">
    <location>
        <begin position="268"/>
        <end position="300"/>
    </location>
</feature>
<protein>
    <submittedName>
        <fullName evidence="7">Ankyrin repeat domain-containing protein 17-like</fullName>
    </submittedName>
</protein>
<dbReference type="PROSITE" id="PS50209">
    <property type="entry name" value="CARD"/>
    <property type="match status" value="1"/>
</dbReference>
<gene>
    <name evidence="7" type="primary">LOC109468140</name>
</gene>
<keyword evidence="2 3" id="KW-0040">ANK repeat</keyword>
<feature type="repeat" description="ANK" evidence="3">
    <location>
        <begin position="233"/>
        <end position="268"/>
    </location>
</feature>
<accession>A0A6P4YJJ0</accession>
<dbReference type="CDD" id="cd01671">
    <property type="entry name" value="CARD"/>
    <property type="match status" value="1"/>
</dbReference>
<dbReference type="Gene3D" id="1.10.533.10">
    <property type="entry name" value="Death Domain, Fas"/>
    <property type="match status" value="1"/>
</dbReference>
<dbReference type="GO" id="GO:0042981">
    <property type="term" value="P:regulation of apoptotic process"/>
    <property type="evidence" value="ECO:0007669"/>
    <property type="project" value="InterPro"/>
</dbReference>
<keyword evidence="6" id="KW-1185">Reference proteome</keyword>
<dbReference type="InterPro" id="IPR050663">
    <property type="entry name" value="Ankyrin-SOCS_Box"/>
</dbReference>
<dbReference type="SMART" id="SM00114">
    <property type="entry name" value="CARD"/>
    <property type="match status" value="1"/>
</dbReference>
<evidence type="ECO:0000313" key="7">
    <source>
        <dbReference type="RefSeq" id="XP_019621944.1"/>
    </source>
</evidence>
<keyword evidence="1" id="KW-0677">Repeat</keyword>
<dbReference type="AlphaFoldDB" id="A0A6P4YJJ0"/>
<dbReference type="PANTHER" id="PTHR24193">
    <property type="entry name" value="ANKYRIN REPEAT PROTEIN"/>
    <property type="match status" value="1"/>
</dbReference>
<dbReference type="InterPro" id="IPR001315">
    <property type="entry name" value="CARD"/>
</dbReference>
<dbReference type="Pfam" id="PF12796">
    <property type="entry name" value="Ank_2"/>
    <property type="match status" value="2"/>
</dbReference>
<reference evidence="7" key="1">
    <citation type="submission" date="2025-08" db="UniProtKB">
        <authorList>
            <consortium name="RefSeq"/>
        </authorList>
    </citation>
    <scope>IDENTIFICATION</scope>
    <source>
        <tissue evidence="7">Gonad</tissue>
    </source>
</reference>
<dbReference type="PROSITE" id="PS50297">
    <property type="entry name" value="ANK_REP_REGION"/>
    <property type="match status" value="4"/>
</dbReference>
<organism evidence="6 7">
    <name type="scientific">Branchiostoma belcheri</name>
    <name type="common">Amphioxus</name>
    <dbReference type="NCBI Taxonomy" id="7741"/>
    <lineage>
        <taxon>Eukaryota</taxon>
        <taxon>Metazoa</taxon>
        <taxon>Chordata</taxon>
        <taxon>Cephalochordata</taxon>
        <taxon>Leptocardii</taxon>
        <taxon>Amphioxiformes</taxon>
        <taxon>Branchiostomatidae</taxon>
        <taxon>Branchiostoma</taxon>
    </lineage>
</organism>
<proteinExistence type="predicted"/>
<dbReference type="InterPro" id="IPR011029">
    <property type="entry name" value="DEATH-like_dom_sf"/>
</dbReference>
<dbReference type="SUPFAM" id="SSF48403">
    <property type="entry name" value="Ankyrin repeat"/>
    <property type="match status" value="2"/>
</dbReference>
<feature type="repeat" description="ANK" evidence="3">
    <location>
        <begin position="301"/>
        <end position="321"/>
    </location>
</feature>
<dbReference type="SMART" id="SM00248">
    <property type="entry name" value="ANK"/>
    <property type="match status" value="8"/>
</dbReference>
<dbReference type="RefSeq" id="XP_019621944.1">
    <property type="nucleotide sequence ID" value="XM_019766385.1"/>
</dbReference>
<dbReference type="InterPro" id="IPR002110">
    <property type="entry name" value="Ankyrin_rpt"/>
</dbReference>
<evidence type="ECO:0000256" key="2">
    <source>
        <dbReference type="ARBA" id="ARBA00023043"/>
    </source>
</evidence>
<dbReference type="KEGG" id="bbel:109468140"/>
<evidence type="ECO:0000313" key="6">
    <source>
        <dbReference type="Proteomes" id="UP000515135"/>
    </source>
</evidence>
<dbReference type="PRINTS" id="PR01415">
    <property type="entry name" value="ANKYRIN"/>
</dbReference>
<sequence>MSLKTSQLTKLPKAEDRKLINKLRDVLHAIKVRDMTKLIKLLSKDDRPDLNYQVPLKRKILQRAQHKQWVSPLQYACEKGTPEMVGAILAAGAMVNIRPHSPLTYAICSFKVALVDRLLHSGASPIESGDPNDWDMAVAMNLKLRSDSPNEKQQQREIITLLCKAGCDVNMRMFAVWPLGSTKIFNQVKGTNRKSRAVYQPPLLFHVVSEGDLEMCRVFLESGAEVNAKDSLYNETALYVAMTSTKEENLPIVELLLAYGADPNQSKDGSSLLHLATEQGRTKTVEALVQAGANRAALDSDGHSPLHFAAANSNTELVKLLSLPQILNKPDKDGLTALHLAADRGNLATVQALLEAGADIDVETPVTKVSPLDMALHNDHQKVADFLKKMKRNNLLQSDHAVTHSESMPELLSKTRNTPTSPKKLVTDPKEENQSLKEKLRKQEEETELLRQENNRLKQETNQQKEEINQQKEDINQQKEEINQQKEEISHLKEQHSSQLTEKDKTVVSLKKELQKFQVIHYEENSKPVPMSDQHKQALTTNWPQFLQDLHHSVVVPPLVAGGILTPHMEEEVVKAYHTRRDRNNHLLDTLLTRGDQAFYVFRQALRKDPGSEHLAALLNVD</sequence>
<dbReference type="GeneID" id="109468140"/>
<evidence type="ECO:0000256" key="4">
    <source>
        <dbReference type="SAM" id="MobiDB-lite"/>
    </source>
</evidence>
<dbReference type="Pfam" id="PF00619">
    <property type="entry name" value="CARD"/>
    <property type="match status" value="1"/>
</dbReference>
<evidence type="ECO:0000256" key="3">
    <source>
        <dbReference type="PROSITE-ProRule" id="PRU00023"/>
    </source>
</evidence>
<dbReference type="SUPFAM" id="SSF47986">
    <property type="entry name" value="DEATH domain"/>
    <property type="match status" value="1"/>
</dbReference>
<dbReference type="OrthoDB" id="10258888at2759"/>
<dbReference type="GO" id="GO:0000976">
    <property type="term" value="F:transcription cis-regulatory region binding"/>
    <property type="evidence" value="ECO:0007669"/>
    <property type="project" value="TreeGrafter"/>
</dbReference>
<dbReference type="GO" id="GO:0005634">
    <property type="term" value="C:nucleus"/>
    <property type="evidence" value="ECO:0007669"/>
    <property type="project" value="TreeGrafter"/>
</dbReference>